<organism evidence="2 3">
    <name type="scientific">Dactylonectria macrodidyma</name>
    <dbReference type="NCBI Taxonomy" id="307937"/>
    <lineage>
        <taxon>Eukaryota</taxon>
        <taxon>Fungi</taxon>
        <taxon>Dikarya</taxon>
        <taxon>Ascomycota</taxon>
        <taxon>Pezizomycotina</taxon>
        <taxon>Sordariomycetes</taxon>
        <taxon>Hypocreomycetidae</taxon>
        <taxon>Hypocreales</taxon>
        <taxon>Nectriaceae</taxon>
        <taxon>Dactylonectria</taxon>
    </lineage>
</organism>
<protein>
    <submittedName>
        <fullName evidence="2">Uncharacterized protein</fullName>
    </submittedName>
</protein>
<proteinExistence type="predicted"/>
<sequence>MQAARPRTVNCQAPILRLLFELLALLAWTTLSCFPLSFFFSLGPIFSRGLRSTVRFNQPIRLQLVATGRLHCDIGPGLL</sequence>
<keyword evidence="1" id="KW-1133">Transmembrane helix</keyword>
<comment type="caution">
    <text evidence="2">The sequence shown here is derived from an EMBL/GenBank/DDBJ whole genome shotgun (WGS) entry which is preliminary data.</text>
</comment>
<dbReference type="AlphaFoldDB" id="A0A9P9JIC6"/>
<keyword evidence="3" id="KW-1185">Reference proteome</keyword>
<feature type="transmembrane region" description="Helical" evidence="1">
    <location>
        <begin position="22"/>
        <end position="46"/>
    </location>
</feature>
<evidence type="ECO:0000313" key="3">
    <source>
        <dbReference type="Proteomes" id="UP000738349"/>
    </source>
</evidence>
<dbReference type="PROSITE" id="PS51257">
    <property type="entry name" value="PROKAR_LIPOPROTEIN"/>
    <property type="match status" value="1"/>
</dbReference>
<keyword evidence="1" id="KW-0812">Transmembrane</keyword>
<dbReference type="EMBL" id="JAGMUV010000001">
    <property type="protein sequence ID" value="KAH7175406.1"/>
    <property type="molecule type" value="Genomic_DNA"/>
</dbReference>
<dbReference type="Proteomes" id="UP000738349">
    <property type="component" value="Unassembled WGS sequence"/>
</dbReference>
<evidence type="ECO:0000256" key="1">
    <source>
        <dbReference type="SAM" id="Phobius"/>
    </source>
</evidence>
<gene>
    <name evidence="2" type="ORF">EDB81DRAFT_3424</name>
</gene>
<reference evidence="2" key="1">
    <citation type="journal article" date="2021" name="Nat. Commun.">
        <title>Genetic determinants of endophytism in the Arabidopsis root mycobiome.</title>
        <authorList>
            <person name="Mesny F."/>
            <person name="Miyauchi S."/>
            <person name="Thiergart T."/>
            <person name="Pickel B."/>
            <person name="Atanasova L."/>
            <person name="Karlsson M."/>
            <person name="Huettel B."/>
            <person name="Barry K.W."/>
            <person name="Haridas S."/>
            <person name="Chen C."/>
            <person name="Bauer D."/>
            <person name="Andreopoulos W."/>
            <person name="Pangilinan J."/>
            <person name="LaButti K."/>
            <person name="Riley R."/>
            <person name="Lipzen A."/>
            <person name="Clum A."/>
            <person name="Drula E."/>
            <person name="Henrissat B."/>
            <person name="Kohler A."/>
            <person name="Grigoriev I.V."/>
            <person name="Martin F.M."/>
            <person name="Hacquard S."/>
        </authorList>
    </citation>
    <scope>NUCLEOTIDE SEQUENCE</scope>
    <source>
        <strain evidence="2">MPI-CAGE-AT-0147</strain>
    </source>
</reference>
<accession>A0A9P9JIC6</accession>
<keyword evidence="1" id="KW-0472">Membrane</keyword>
<name>A0A9P9JIC6_9HYPO</name>
<evidence type="ECO:0000313" key="2">
    <source>
        <dbReference type="EMBL" id="KAH7175406.1"/>
    </source>
</evidence>